<keyword evidence="7 9" id="KW-1133">Transmembrane helix</keyword>
<dbReference type="SUPFAM" id="SSF55874">
    <property type="entry name" value="ATPase domain of HSP90 chaperone/DNA topoisomerase II/histidine kinase"/>
    <property type="match status" value="1"/>
</dbReference>
<dbReference type="GO" id="GO:0005886">
    <property type="term" value="C:plasma membrane"/>
    <property type="evidence" value="ECO:0007669"/>
    <property type="project" value="TreeGrafter"/>
</dbReference>
<dbReference type="CDD" id="cd06225">
    <property type="entry name" value="HAMP"/>
    <property type="match status" value="1"/>
</dbReference>
<protein>
    <recommendedName>
        <fullName evidence="2">histidine kinase</fullName>
        <ecNumber evidence="2">2.7.13.3</ecNumber>
    </recommendedName>
</protein>
<keyword evidence="5 9" id="KW-0812">Transmembrane</keyword>
<evidence type="ECO:0000256" key="6">
    <source>
        <dbReference type="ARBA" id="ARBA00022777"/>
    </source>
</evidence>
<sequence length="888" mass="94888">MIIVIPLATVLALAGLRLTGNIREASTATDLRNLIALSQAASAVTDDLAHESVAATRHVLSTSDNGATFKQQVAVSDEAIMRYHELHHALGDVPSDIRTDLHSVDSYLGTLRGLRAAVRDRSSAGTAVALRYEVIVEALNAYRSGVAAHAGSSDAGNAIRAGALFSEAKANLSYEQTLAYAGLATGQFGPDERETFVAALHAQEQSLLSFMRTATPGQRELVTSTVAGDAVHLADRIVTQLSRADATTGDVNADDVLHSLGAMADLMRWVERQLDAGVAADITSYRNQVVDEVTVESLAVLLAIVLALLVTVLLARMMSRSLRRLGRAADTVARRDLPDAVAKLSAVGNVRSDTLPALVEGSYDPIRVHGTDEVGQVATSFNGVHREALRIALEQAILRMNVSATFVSLARRSQKLVDKMIARLDLVERDEEHPERLRDLFELDHLATRMRRNDENLLILADADAGSARLEDAGLADVLAAAQSEIARYERIQIGPLNIGGGEDEAVSIAAAAVNDVVRLFAELLENAAAFSPPSHRVMVTARRVADQVLVEIEDHGIGMTQQRRDELNAQLTADTERSLASVRMMGFAVVSKLAARHRIRVHLGAGTEGGTIVHVMLPPALIAVSIPALQRPEPGFAGWSDRDPPVPVSPVPGPVSGRHADPRADGFDDQRPGRHGDPLAVPVAPASNGHSNGQLPRRGDTPRLGPVPPPAPALTEAETTQLPVIASDGSDWFMSSTVKLPDGGRAEEPRRRPAPRPTPPRVPDPARTGEPARPATPRAEPARAARVEPASPHPGWQAAERAGRPTVDARTTGGLPKRDPMANLVPGGFEPRPTEIPRSANGVRSFLTEFQRGVASGRDHRPEPDRPPEPDPASFTSSHPNRRTGES</sequence>
<name>A0A8J3N937_9ACTN</name>
<comment type="caution">
    <text evidence="11">The sequence shown here is derived from an EMBL/GenBank/DDBJ whole genome shotgun (WGS) entry which is preliminary data.</text>
</comment>
<evidence type="ECO:0000313" key="11">
    <source>
        <dbReference type="EMBL" id="GID10731.1"/>
    </source>
</evidence>
<dbReference type="AlphaFoldDB" id="A0A8J3N937"/>
<keyword evidence="12" id="KW-1185">Reference proteome</keyword>
<dbReference type="InterPro" id="IPR003594">
    <property type="entry name" value="HATPase_dom"/>
</dbReference>
<feature type="compositionally biased region" description="Basic and acidic residues" evidence="8">
    <location>
        <begin position="858"/>
        <end position="870"/>
    </location>
</feature>
<dbReference type="GO" id="GO:0004673">
    <property type="term" value="F:protein histidine kinase activity"/>
    <property type="evidence" value="ECO:0007669"/>
    <property type="project" value="UniProtKB-EC"/>
</dbReference>
<dbReference type="Proteomes" id="UP000612808">
    <property type="component" value="Unassembled WGS sequence"/>
</dbReference>
<dbReference type="Pfam" id="PF02518">
    <property type="entry name" value="HATPase_c"/>
    <property type="match status" value="1"/>
</dbReference>
<feature type="region of interest" description="Disordered" evidence="8">
    <location>
        <begin position="636"/>
        <end position="888"/>
    </location>
</feature>
<evidence type="ECO:0000256" key="7">
    <source>
        <dbReference type="ARBA" id="ARBA00022989"/>
    </source>
</evidence>
<dbReference type="Gene3D" id="3.30.565.10">
    <property type="entry name" value="Histidine kinase-like ATPase, C-terminal domain"/>
    <property type="match status" value="1"/>
</dbReference>
<evidence type="ECO:0000256" key="9">
    <source>
        <dbReference type="SAM" id="Phobius"/>
    </source>
</evidence>
<feature type="compositionally biased region" description="Basic and acidic residues" evidence="8">
    <location>
        <begin position="743"/>
        <end position="752"/>
    </location>
</feature>
<reference evidence="11" key="1">
    <citation type="submission" date="2021-01" db="EMBL/GenBank/DDBJ databases">
        <title>Whole genome shotgun sequence of Actinocatenispora rupis NBRC 107355.</title>
        <authorList>
            <person name="Komaki H."/>
            <person name="Tamura T."/>
        </authorList>
    </citation>
    <scope>NUCLEOTIDE SEQUENCE</scope>
    <source>
        <strain evidence="11">NBRC 107355</strain>
    </source>
</reference>
<organism evidence="11 12">
    <name type="scientific">Actinocatenispora rupis</name>
    <dbReference type="NCBI Taxonomy" id="519421"/>
    <lineage>
        <taxon>Bacteria</taxon>
        <taxon>Bacillati</taxon>
        <taxon>Actinomycetota</taxon>
        <taxon>Actinomycetes</taxon>
        <taxon>Micromonosporales</taxon>
        <taxon>Micromonosporaceae</taxon>
        <taxon>Actinocatenispora</taxon>
    </lineage>
</organism>
<evidence type="ECO:0000256" key="8">
    <source>
        <dbReference type="SAM" id="MobiDB-lite"/>
    </source>
</evidence>
<feature type="domain" description="Histidine kinase" evidence="10">
    <location>
        <begin position="517"/>
        <end position="622"/>
    </location>
</feature>
<dbReference type="EMBL" id="BOMB01000009">
    <property type="protein sequence ID" value="GID10731.1"/>
    <property type="molecule type" value="Genomic_DNA"/>
</dbReference>
<gene>
    <name evidence="11" type="ORF">Aru02nite_16200</name>
</gene>
<feature type="compositionally biased region" description="Basic and acidic residues" evidence="8">
    <location>
        <begin position="659"/>
        <end position="678"/>
    </location>
</feature>
<dbReference type="InterPro" id="IPR036890">
    <property type="entry name" value="HATPase_C_sf"/>
</dbReference>
<evidence type="ECO:0000256" key="2">
    <source>
        <dbReference type="ARBA" id="ARBA00012438"/>
    </source>
</evidence>
<dbReference type="PROSITE" id="PS50109">
    <property type="entry name" value="HIS_KIN"/>
    <property type="match status" value="1"/>
</dbReference>
<proteinExistence type="predicted"/>
<dbReference type="EC" id="2.7.13.3" evidence="2"/>
<dbReference type="InterPro" id="IPR013587">
    <property type="entry name" value="Nitrate/nitrite_sensing"/>
</dbReference>
<dbReference type="InterPro" id="IPR050428">
    <property type="entry name" value="TCS_sensor_his_kinase"/>
</dbReference>
<dbReference type="InterPro" id="IPR005467">
    <property type="entry name" value="His_kinase_dom"/>
</dbReference>
<keyword evidence="3" id="KW-0597">Phosphoprotein</keyword>
<dbReference type="SMART" id="SM00387">
    <property type="entry name" value="HATPase_c"/>
    <property type="match status" value="1"/>
</dbReference>
<accession>A0A8J3N937</accession>
<dbReference type="PANTHER" id="PTHR45436:SF5">
    <property type="entry name" value="SENSOR HISTIDINE KINASE TRCS"/>
    <property type="match status" value="1"/>
</dbReference>
<comment type="catalytic activity">
    <reaction evidence="1">
        <text>ATP + protein L-histidine = ADP + protein N-phospho-L-histidine.</text>
        <dbReference type="EC" id="2.7.13.3"/>
    </reaction>
</comment>
<keyword evidence="4" id="KW-0808">Transferase</keyword>
<keyword evidence="9" id="KW-0472">Membrane</keyword>
<dbReference type="Pfam" id="PF08376">
    <property type="entry name" value="NIT"/>
    <property type="match status" value="1"/>
</dbReference>
<evidence type="ECO:0000256" key="3">
    <source>
        <dbReference type="ARBA" id="ARBA00022553"/>
    </source>
</evidence>
<feature type="transmembrane region" description="Helical" evidence="9">
    <location>
        <begin position="297"/>
        <end position="315"/>
    </location>
</feature>
<evidence type="ECO:0000256" key="4">
    <source>
        <dbReference type="ARBA" id="ARBA00022679"/>
    </source>
</evidence>
<keyword evidence="6" id="KW-0418">Kinase</keyword>
<evidence type="ECO:0000259" key="10">
    <source>
        <dbReference type="PROSITE" id="PS50109"/>
    </source>
</evidence>
<evidence type="ECO:0000313" key="12">
    <source>
        <dbReference type="Proteomes" id="UP000612808"/>
    </source>
</evidence>
<dbReference type="PANTHER" id="PTHR45436">
    <property type="entry name" value="SENSOR HISTIDINE KINASE YKOH"/>
    <property type="match status" value="1"/>
</dbReference>
<evidence type="ECO:0000256" key="1">
    <source>
        <dbReference type="ARBA" id="ARBA00000085"/>
    </source>
</evidence>
<evidence type="ECO:0000256" key="5">
    <source>
        <dbReference type="ARBA" id="ARBA00022692"/>
    </source>
</evidence>
<dbReference type="GO" id="GO:0000160">
    <property type="term" value="P:phosphorelay signal transduction system"/>
    <property type="evidence" value="ECO:0007669"/>
    <property type="project" value="TreeGrafter"/>
</dbReference>
<feature type="compositionally biased region" description="Low complexity" evidence="8">
    <location>
        <begin position="766"/>
        <end position="780"/>
    </location>
</feature>
<dbReference type="Gene3D" id="6.10.340.10">
    <property type="match status" value="1"/>
</dbReference>